<proteinExistence type="predicted"/>
<dbReference type="EMBL" id="CP001854">
    <property type="protein sequence ID" value="ADB48739.1"/>
    <property type="molecule type" value="Genomic_DNA"/>
</dbReference>
<reference evidence="8 9" key="1">
    <citation type="journal article" date="2010" name="Stand. Genomic Sci.">
        <title>Complete genome sequence of Conexibacter woesei type strain (ID131577).</title>
        <authorList>
            <person name="Pukall R."/>
            <person name="Lapidus A."/>
            <person name="Glavina Del Rio T."/>
            <person name="Copeland A."/>
            <person name="Tice H."/>
            <person name="Cheng J.-F."/>
            <person name="Lucas S."/>
            <person name="Chen F."/>
            <person name="Nolan M."/>
            <person name="Bruce D."/>
            <person name="Goodwin L."/>
            <person name="Pitluck S."/>
            <person name="Mavromatis K."/>
            <person name="Ivanova N."/>
            <person name="Ovchinnikova G."/>
            <person name="Pati A."/>
            <person name="Chen A."/>
            <person name="Palaniappan K."/>
            <person name="Land M."/>
            <person name="Hauser L."/>
            <person name="Chang Y.-J."/>
            <person name="Jeffries C.D."/>
            <person name="Chain P."/>
            <person name="Meincke L."/>
            <person name="Sims D."/>
            <person name="Brettin T."/>
            <person name="Detter J.C."/>
            <person name="Rohde M."/>
            <person name="Goeker M."/>
            <person name="Bristow J."/>
            <person name="Eisen J.A."/>
            <person name="Markowitz V."/>
            <person name="Kyrpides N.C."/>
            <person name="Klenk H.-P."/>
            <person name="Hugenholtz P."/>
        </authorList>
    </citation>
    <scope>NUCLEOTIDE SEQUENCE [LARGE SCALE GENOMIC DNA]</scope>
    <source>
        <strain evidence="9">DSM 14684 / CIP 108061 / JCM 11494 / NBRC 100937 / ID131577</strain>
    </source>
</reference>
<dbReference type="OrthoDB" id="4871813at2"/>
<keyword evidence="9" id="KW-1185">Reference proteome</keyword>
<feature type="transmembrane region" description="Helical" evidence="6">
    <location>
        <begin position="364"/>
        <end position="383"/>
    </location>
</feature>
<dbReference type="eggNOG" id="COG0577">
    <property type="taxonomic scope" value="Bacteria"/>
</dbReference>
<sequence precursor="true">MSRAARELALGARLALAGGRGAWARVVMTAVGVGLGVALLLFAASVPQLFAAREDRMAARDDLSMTGADLSRGANTLLVAFADTDFRDVRVRGRVLQPEGPLAPVPPGVVRLPGPGELVVSPRLRRLLTSPEGALLRARLDARIVGTIADAGLEGPGEYAFYAGAEGLQHGGNGVHRIDRFGSPDGGDGLHPVLRLLVVIAFAVLLLPVLVFIGAAVRFGGEDRDRRLAALRLVGADSRMVRRIAAGEALLGALLGLAVGAAIFLFARQFVERITLSDLSAFAADVRPSAPFAVLIAVAVPAAAVAVTQLALRGVAIEPLGVVRRAQPRRRRVWWRLLPPLAGAGLLFPLLGAEAGATFDELQVAAGVVLLLIGVTAILPWLVEAVVHRLGRGGGVAWQLATRRLQLDSGLSARVVSGIAVAVAGAIALQTLFSGVERSYTTATGADLDRAQAFGTLEPGQDGPRAPALAARLRAIDGVTSVVALDQTNLEKRQRDGGAFITSLTVADCRTLRELAVLPRCADGDAFAIRGEPGTPRAGDRVRVGDRIGWTVPADAPTVRPRSDPAGGEMSGVLLTPKAAAGLELPQRSIALYTGLDSSRPDAIEHVRNATAQVDPRGEVLRLAATRADRDFANIRRGLFAGAVAVLLLIGASMLVSALEQLRERRRLLAALVAFGTPRATLGWSVFWQTAVPVALGLALAVVTGAALGALLLQLVSEPLRVNLAAIAGMTAIGAAVVLLVTVASLPLLWRLMRPDGLRTE</sequence>
<feature type="transmembrane region" description="Helical" evidence="6">
    <location>
        <begin position="333"/>
        <end position="352"/>
    </location>
</feature>
<feature type="transmembrane region" description="Helical" evidence="6">
    <location>
        <begin position="694"/>
        <end position="713"/>
    </location>
</feature>
<keyword evidence="5 6" id="KW-0472">Membrane</keyword>
<feature type="transmembrane region" description="Helical" evidence="6">
    <location>
        <begin position="290"/>
        <end position="312"/>
    </location>
</feature>
<dbReference type="PANTHER" id="PTHR30287:SF2">
    <property type="entry name" value="BLL1001 PROTEIN"/>
    <property type="match status" value="1"/>
</dbReference>
<feature type="domain" description="ABC3 transporter permease C-terminal" evidence="7">
    <location>
        <begin position="200"/>
        <end position="307"/>
    </location>
</feature>
<evidence type="ECO:0000256" key="5">
    <source>
        <dbReference type="ARBA" id="ARBA00023136"/>
    </source>
</evidence>
<feature type="transmembrane region" description="Helical" evidence="6">
    <location>
        <begin position="21"/>
        <end position="44"/>
    </location>
</feature>
<dbReference type="RefSeq" id="WP_012931792.1">
    <property type="nucleotide sequence ID" value="NC_013739.1"/>
</dbReference>
<feature type="transmembrane region" description="Helical" evidence="6">
    <location>
        <begin position="193"/>
        <end position="217"/>
    </location>
</feature>
<organism evidence="8 9">
    <name type="scientific">Conexibacter woesei (strain DSM 14684 / CCUG 47730 / CIP 108061 / JCM 11494 / NBRC 100937 / ID131577)</name>
    <dbReference type="NCBI Taxonomy" id="469383"/>
    <lineage>
        <taxon>Bacteria</taxon>
        <taxon>Bacillati</taxon>
        <taxon>Actinomycetota</taxon>
        <taxon>Thermoleophilia</taxon>
        <taxon>Solirubrobacterales</taxon>
        <taxon>Conexibacteraceae</taxon>
        <taxon>Conexibacter</taxon>
    </lineage>
</organism>
<feature type="transmembrane region" description="Helical" evidence="6">
    <location>
        <begin position="668"/>
        <end position="688"/>
    </location>
</feature>
<evidence type="ECO:0000313" key="9">
    <source>
        <dbReference type="Proteomes" id="UP000008229"/>
    </source>
</evidence>
<reference evidence="9" key="2">
    <citation type="submission" date="2010-01" db="EMBL/GenBank/DDBJ databases">
        <title>The complete genome of Conexibacter woesei DSM 14684.</title>
        <authorList>
            <consortium name="US DOE Joint Genome Institute (JGI-PGF)"/>
            <person name="Lucas S."/>
            <person name="Copeland A."/>
            <person name="Lapidus A."/>
            <person name="Glavina del Rio T."/>
            <person name="Dalin E."/>
            <person name="Tice H."/>
            <person name="Bruce D."/>
            <person name="Goodwin L."/>
            <person name="Pitluck S."/>
            <person name="Kyrpides N."/>
            <person name="Mavromatis K."/>
            <person name="Ivanova N."/>
            <person name="Mikhailova N."/>
            <person name="Chertkov O."/>
            <person name="Brettin T."/>
            <person name="Detter J.C."/>
            <person name="Han C."/>
            <person name="Larimer F."/>
            <person name="Land M."/>
            <person name="Hauser L."/>
            <person name="Markowitz V."/>
            <person name="Cheng J.-F."/>
            <person name="Hugenholtz P."/>
            <person name="Woyke T."/>
            <person name="Wu D."/>
            <person name="Pukall R."/>
            <person name="Steenblock K."/>
            <person name="Schneider S."/>
            <person name="Klenk H.-P."/>
            <person name="Eisen J.A."/>
        </authorList>
    </citation>
    <scope>NUCLEOTIDE SEQUENCE [LARGE SCALE GENOMIC DNA]</scope>
    <source>
        <strain evidence="9">DSM 14684 / CIP 108061 / JCM 11494 / NBRC 100937 / ID131577</strain>
    </source>
</reference>
<dbReference type="PANTHER" id="PTHR30287">
    <property type="entry name" value="MEMBRANE COMPONENT OF PREDICTED ABC SUPERFAMILY METABOLITE UPTAKE TRANSPORTER"/>
    <property type="match status" value="1"/>
</dbReference>
<gene>
    <name evidence="8" type="ordered locus">Cwoe_0303</name>
</gene>
<dbReference type="HOGENOM" id="CLU_021084_0_0_11"/>
<feature type="transmembrane region" description="Helical" evidence="6">
    <location>
        <begin position="725"/>
        <end position="750"/>
    </location>
</feature>
<dbReference type="AlphaFoldDB" id="D3F666"/>
<evidence type="ECO:0000256" key="2">
    <source>
        <dbReference type="ARBA" id="ARBA00022475"/>
    </source>
</evidence>
<dbReference type="KEGG" id="cwo:Cwoe_0303"/>
<dbReference type="Proteomes" id="UP000008229">
    <property type="component" value="Chromosome"/>
</dbReference>
<evidence type="ECO:0000256" key="3">
    <source>
        <dbReference type="ARBA" id="ARBA00022692"/>
    </source>
</evidence>
<dbReference type="InterPro" id="IPR003838">
    <property type="entry name" value="ABC3_permease_C"/>
</dbReference>
<protein>
    <recommendedName>
        <fullName evidence="7">ABC3 transporter permease C-terminal domain-containing protein</fullName>
    </recommendedName>
</protein>
<dbReference type="GO" id="GO:0005886">
    <property type="term" value="C:plasma membrane"/>
    <property type="evidence" value="ECO:0007669"/>
    <property type="project" value="UniProtKB-SubCell"/>
</dbReference>
<evidence type="ECO:0000256" key="1">
    <source>
        <dbReference type="ARBA" id="ARBA00004651"/>
    </source>
</evidence>
<dbReference type="Pfam" id="PF02687">
    <property type="entry name" value="FtsX"/>
    <property type="match status" value="2"/>
</dbReference>
<keyword evidence="3 6" id="KW-0812">Transmembrane</keyword>
<evidence type="ECO:0000256" key="6">
    <source>
        <dbReference type="SAM" id="Phobius"/>
    </source>
</evidence>
<name>D3F666_CONWI</name>
<keyword evidence="4 6" id="KW-1133">Transmembrane helix</keyword>
<dbReference type="InterPro" id="IPR038766">
    <property type="entry name" value="Membrane_comp_ABC_pdt"/>
</dbReference>
<keyword evidence="2" id="KW-1003">Cell membrane</keyword>
<feature type="domain" description="ABC3 transporter permease C-terminal" evidence="7">
    <location>
        <begin position="643"/>
        <end position="753"/>
    </location>
</feature>
<evidence type="ECO:0000256" key="4">
    <source>
        <dbReference type="ARBA" id="ARBA00022989"/>
    </source>
</evidence>
<comment type="subcellular location">
    <subcellularLocation>
        <location evidence="1">Cell membrane</location>
        <topology evidence="1">Multi-pass membrane protein</topology>
    </subcellularLocation>
</comment>
<accession>D3F666</accession>
<dbReference type="STRING" id="469383.Cwoe_0303"/>
<feature type="transmembrane region" description="Helical" evidence="6">
    <location>
        <begin position="638"/>
        <end position="656"/>
    </location>
</feature>
<evidence type="ECO:0000259" key="7">
    <source>
        <dbReference type="Pfam" id="PF02687"/>
    </source>
</evidence>
<evidence type="ECO:0000313" key="8">
    <source>
        <dbReference type="EMBL" id="ADB48739.1"/>
    </source>
</evidence>
<feature type="transmembrane region" description="Helical" evidence="6">
    <location>
        <begin position="249"/>
        <end position="270"/>
    </location>
</feature>